<dbReference type="AlphaFoldDB" id="A0A7C8IYT7"/>
<dbReference type="EMBL" id="JAABOJ010000005">
    <property type="protein sequence ID" value="KAF3286730.1"/>
    <property type="molecule type" value="Genomic_DNA"/>
</dbReference>
<evidence type="ECO:0000313" key="3">
    <source>
        <dbReference type="Proteomes" id="UP000474640"/>
    </source>
</evidence>
<name>A0A7C8IYT7_ORBOL</name>
<evidence type="ECO:0000313" key="4">
    <source>
        <dbReference type="Proteomes" id="UP000475325"/>
    </source>
</evidence>
<evidence type="ECO:0000313" key="2">
    <source>
        <dbReference type="EMBL" id="KAF3286730.1"/>
    </source>
</evidence>
<sequence>MIVEVCGISIKQWFSSICGPIGSMIEISSRESRSYDQGCILIRHAAQRTTCRKLANVMTRGLGPLQLFIPTIVLAGSANKTISLNPGTRGQG</sequence>
<evidence type="ECO:0000313" key="1">
    <source>
        <dbReference type="EMBL" id="KAF3082852.1"/>
    </source>
</evidence>
<organism evidence="1 4">
    <name type="scientific">Orbilia oligospora</name>
    <name type="common">Nematode-trapping fungus</name>
    <name type="synonym">Arthrobotrys oligospora</name>
    <dbReference type="NCBI Taxonomy" id="2813651"/>
    <lineage>
        <taxon>Eukaryota</taxon>
        <taxon>Fungi</taxon>
        <taxon>Dikarya</taxon>
        <taxon>Ascomycota</taxon>
        <taxon>Pezizomycotina</taxon>
        <taxon>Orbiliomycetes</taxon>
        <taxon>Orbiliales</taxon>
        <taxon>Orbiliaceae</taxon>
        <taxon>Orbilia</taxon>
    </lineage>
</organism>
<dbReference type="OrthoDB" id="10289246at2759"/>
<dbReference type="EMBL" id="WIQW01000112">
    <property type="protein sequence ID" value="KAF3082852.1"/>
    <property type="molecule type" value="Genomic_DNA"/>
</dbReference>
<reference evidence="1 4" key="1">
    <citation type="submission" date="2019-06" db="EMBL/GenBank/DDBJ databases">
        <authorList>
            <person name="Palmer J.M."/>
        </authorList>
    </citation>
    <scope>NUCLEOTIDE SEQUENCE [LARGE SCALE GENOMIC DNA]</scope>
    <source>
        <strain evidence="1 4">TWF102</strain>
        <strain evidence="2 3">TWF970</strain>
    </source>
</reference>
<dbReference type="Proteomes" id="UP000474640">
    <property type="component" value="Unassembled WGS sequence"/>
</dbReference>
<gene>
    <name evidence="1" type="ORF">TWF102_001082</name>
    <name evidence="2" type="ORF">TWF970_008573</name>
</gene>
<protein>
    <submittedName>
        <fullName evidence="1">Uncharacterized protein</fullName>
    </submittedName>
</protein>
<accession>A0A7C8IYT7</accession>
<comment type="caution">
    <text evidence="1">The sequence shown here is derived from an EMBL/GenBank/DDBJ whole genome shotgun (WGS) entry which is preliminary data.</text>
</comment>
<dbReference type="Proteomes" id="UP000475325">
    <property type="component" value="Unassembled WGS sequence"/>
</dbReference>
<proteinExistence type="predicted"/>